<comment type="caution">
    <text evidence="1">The sequence shown here is derived from an EMBL/GenBank/DDBJ whole genome shotgun (WGS) entry which is preliminary data.</text>
</comment>
<keyword evidence="2" id="KW-1185">Reference proteome</keyword>
<dbReference type="AlphaFoldDB" id="A0A016VRF7"/>
<evidence type="ECO:0000313" key="2">
    <source>
        <dbReference type="Proteomes" id="UP000024635"/>
    </source>
</evidence>
<evidence type="ECO:0000313" key="1">
    <source>
        <dbReference type="EMBL" id="EYC30139.1"/>
    </source>
</evidence>
<sequence length="73" mass="8464">MHLSKLKYLFTCNDENYGRVSKCIQLNVDFQRQNGGGWPGIGSSDICDNTRITTVVEKRDRKRNQQHISAHQR</sequence>
<reference evidence="2" key="1">
    <citation type="journal article" date="2015" name="Nat. Genet.">
        <title>The genome and transcriptome of the zoonotic hookworm Ancylostoma ceylanicum identify infection-specific gene families.</title>
        <authorList>
            <person name="Schwarz E.M."/>
            <person name="Hu Y."/>
            <person name="Antoshechkin I."/>
            <person name="Miller M.M."/>
            <person name="Sternberg P.W."/>
            <person name="Aroian R.V."/>
        </authorList>
    </citation>
    <scope>NUCLEOTIDE SEQUENCE</scope>
    <source>
        <strain evidence="2">HY135</strain>
    </source>
</reference>
<gene>
    <name evidence="1" type="primary">Acey_s0005.g2471</name>
    <name evidence="1" type="ORF">Y032_0005g2471</name>
</gene>
<organism evidence="1 2">
    <name type="scientific">Ancylostoma ceylanicum</name>
    <dbReference type="NCBI Taxonomy" id="53326"/>
    <lineage>
        <taxon>Eukaryota</taxon>
        <taxon>Metazoa</taxon>
        <taxon>Ecdysozoa</taxon>
        <taxon>Nematoda</taxon>
        <taxon>Chromadorea</taxon>
        <taxon>Rhabditida</taxon>
        <taxon>Rhabditina</taxon>
        <taxon>Rhabditomorpha</taxon>
        <taxon>Strongyloidea</taxon>
        <taxon>Ancylostomatidae</taxon>
        <taxon>Ancylostomatinae</taxon>
        <taxon>Ancylostoma</taxon>
    </lineage>
</organism>
<dbReference type="Proteomes" id="UP000024635">
    <property type="component" value="Unassembled WGS sequence"/>
</dbReference>
<dbReference type="EMBL" id="JARK01001341">
    <property type="protein sequence ID" value="EYC30139.1"/>
    <property type="molecule type" value="Genomic_DNA"/>
</dbReference>
<accession>A0A016VRF7</accession>
<name>A0A016VRF7_9BILA</name>
<protein>
    <submittedName>
        <fullName evidence="1">Uncharacterized protein</fullName>
    </submittedName>
</protein>
<proteinExistence type="predicted"/>